<reference evidence="1" key="1">
    <citation type="submission" date="2014-11" db="EMBL/GenBank/DDBJ databases">
        <authorList>
            <person name="Amaro Gonzalez C."/>
        </authorList>
    </citation>
    <scope>NUCLEOTIDE SEQUENCE</scope>
</reference>
<protein>
    <submittedName>
        <fullName evidence="1">Uncharacterized protein</fullName>
    </submittedName>
</protein>
<dbReference type="EMBL" id="GBXM01095714">
    <property type="protein sequence ID" value="JAH12863.1"/>
    <property type="molecule type" value="Transcribed_RNA"/>
</dbReference>
<evidence type="ECO:0000313" key="1">
    <source>
        <dbReference type="EMBL" id="JAH12863.1"/>
    </source>
</evidence>
<sequence length="18" mass="2026">MLSLILQQVLSLRKQIAA</sequence>
<accession>A0A0E9Q9U0</accession>
<name>A0A0E9Q9U0_ANGAN</name>
<reference evidence="1" key="2">
    <citation type="journal article" date="2015" name="Fish Shellfish Immunol.">
        <title>Early steps in the European eel (Anguilla anguilla)-Vibrio vulnificus interaction in the gills: Role of the RtxA13 toxin.</title>
        <authorList>
            <person name="Callol A."/>
            <person name="Pajuelo D."/>
            <person name="Ebbesson L."/>
            <person name="Teles M."/>
            <person name="MacKenzie S."/>
            <person name="Amaro C."/>
        </authorList>
    </citation>
    <scope>NUCLEOTIDE SEQUENCE</scope>
</reference>
<organism evidence="1">
    <name type="scientific">Anguilla anguilla</name>
    <name type="common">European freshwater eel</name>
    <name type="synonym">Muraena anguilla</name>
    <dbReference type="NCBI Taxonomy" id="7936"/>
    <lineage>
        <taxon>Eukaryota</taxon>
        <taxon>Metazoa</taxon>
        <taxon>Chordata</taxon>
        <taxon>Craniata</taxon>
        <taxon>Vertebrata</taxon>
        <taxon>Euteleostomi</taxon>
        <taxon>Actinopterygii</taxon>
        <taxon>Neopterygii</taxon>
        <taxon>Teleostei</taxon>
        <taxon>Anguilliformes</taxon>
        <taxon>Anguillidae</taxon>
        <taxon>Anguilla</taxon>
    </lineage>
</organism>
<proteinExistence type="predicted"/>
<dbReference type="AlphaFoldDB" id="A0A0E9Q9U0"/>